<protein>
    <recommendedName>
        <fullName evidence="3">PhiEco32-like amidoligase-type 2 protein</fullName>
    </recommendedName>
</protein>
<comment type="caution">
    <text evidence="1">The sequence shown here is derived from an EMBL/GenBank/DDBJ whole genome shotgun (WGS) entry which is preliminary data.</text>
</comment>
<dbReference type="RefSeq" id="WP_188892834.1">
    <property type="nucleotide sequence ID" value="NZ_BMHY01000020.1"/>
</dbReference>
<sequence>MTATWVWDGDDDRLERIDKAAPPLSTAAIRIYGTYQDVAEGDAVIVLSTVKKIALGRMPGAVLVNEGAATAAAMSAAEKERRWRRTGLVRAVQEDERLYRVVLFQLEPIELMRLDRQGRPLGGGEGSPQRPEGRVLAGAGRAASAAQWPADPVMRRVVRAATSGLYVLGLDIGEADVALGADGRATVRAARALGKAELTRRWPDALASYAAGHEAAARYDSDHRTLLIGADPEFVLIRQDGRVAPASRFLGEGTGGAAGSDALLVGRRIVYPVAELRPEPAADPAALLEHVRQLLRRAATRINDPSLRWAAGAMPVPGLALGGHIHLSGIPVSSRLLRLLDSYVAFPLALVEDPAGRGRRPRYGSLGDFRLQPHGGFEYRTLPSWLVSPAAAKAAFALALLCAREAQTLSYIPALDERYVEAFYAGDRAELAGCLDEVAAAAAATPSYAALAPFIEPLLDAARRGVTWDERADIRLKWRIPLRR</sequence>
<dbReference type="EMBL" id="BMHY01000020">
    <property type="protein sequence ID" value="GGG88921.1"/>
    <property type="molecule type" value="Genomic_DNA"/>
</dbReference>
<proteinExistence type="predicted"/>
<dbReference type="Proteomes" id="UP000600247">
    <property type="component" value="Unassembled WGS sequence"/>
</dbReference>
<evidence type="ECO:0008006" key="3">
    <source>
        <dbReference type="Google" id="ProtNLM"/>
    </source>
</evidence>
<evidence type="ECO:0000313" key="2">
    <source>
        <dbReference type="Proteomes" id="UP000600247"/>
    </source>
</evidence>
<keyword evidence="2" id="KW-1185">Reference proteome</keyword>
<name>A0A917HSU9_9BACL</name>
<gene>
    <name evidence="1" type="ORF">GCM10010918_54480</name>
</gene>
<evidence type="ECO:0000313" key="1">
    <source>
        <dbReference type="EMBL" id="GGG88921.1"/>
    </source>
</evidence>
<dbReference type="AlphaFoldDB" id="A0A917HSU9"/>
<dbReference type="InterPro" id="IPR025681">
    <property type="entry name" value="COOH-NH2_lig"/>
</dbReference>
<dbReference type="Pfam" id="PF14395">
    <property type="entry name" value="COOH-NH2_lig"/>
    <property type="match status" value="1"/>
</dbReference>
<reference evidence="1 2" key="1">
    <citation type="journal article" date="2014" name="Int. J. Syst. Evol. Microbiol.">
        <title>Complete genome sequence of Corynebacterium casei LMG S-19264T (=DSM 44701T), isolated from a smear-ripened cheese.</title>
        <authorList>
            <consortium name="US DOE Joint Genome Institute (JGI-PGF)"/>
            <person name="Walter F."/>
            <person name="Albersmeier A."/>
            <person name="Kalinowski J."/>
            <person name="Ruckert C."/>
        </authorList>
    </citation>
    <scope>NUCLEOTIDE SEQUENCE [LARGE SCALE GENOMIC DNA]</scope>
    <source>
        <strain evidence="1 2">CGMCC 1.15286</strain>
    </source>
</reference>
<accession>A0A917HSU9</accession>
<organism evidence="1 2">
    <name type="scientific">Paenibacillus radicis</name>
    <name type="common">ex Gao et al. 2016</name>
    <dbReference type="NCBI Taxonomy" id="1737354"/>
    <lineage>
        <taxon>Bacteria</taxon>
        <taxon>Bacillati</taxon>
        <taxon>Bacillota</taxon>
        <taxon>Bacilli</taxon>
        <taxon>Bacillales</taxon>
        <taxon>Paenibacillaceae</taxon>
        <taxon>Paenibacillus</taxon>
    </lineage>
</organism>